<dbReference type="CDD" id="cd11008">
    <property type="entry name" value="M35_deuterolysin_like"/>
    <property type="match status" value="1"/>
</dbReference>
<organism evidence="14 15">
    <name type="scientific">Colletotrichum higginsianum</name>
    <dbReference type="NCBI Taxonomy" id="80884"/>
    <lineage>
        <taxon>Eukaryota</taxon>
        <taxon>Fungi</taxon>
        <taxon>Dikarya</taxon>
        <taxon>Ascomycota</taxon>
        <taxon>Pezizomycotina</taxon>
        <taxon>Sordariomycetes</taxon>
        <taxon>Hypocreomycetidae</taxon>
        <taxon>Glomerellales</taxon>
        <taxon>Glomerellaceae</taxon>
        <taxon>Colletotrichum</taxon>
        <taxon>Colletotrichum destructivum species complex</taxon>
    </lineage>
</organism>
<comment type="subcellular location">
    <subcellularLocation>
        <location evidence="13">Secreted</location>
    </subcellularLocation>
</comment>
<dbReference type="InterPro" id="IPR001384">
    <property type="entry name" value="Peptidase_M35"/>
</dbReference>
<keyword evidence="3 13" id="KW-0645">Protease</keyword>
<evidence type="ECO:0000256" key="2">
    <source>
        <dbReference type="ARBA" id="ARBA00010279"/>
    </source>
</evidence>
<evidence type="ECO:0000256" key="5">
    <source>
        <dbReference type="ARBA" id="ARBA00022723"/>
    </source>
</evidence>
<protein>
    <recommendedName>
        <fullName evidence="13">Neutral protease 2</fullName>
        <ecNumber evidence="13">3.4.24.39</ecNumber>
    </recommendedName>
    <alternativeName>
        <fullName evidence="13">Deuterolysin</fullName>
    </alternativeName>
</protein>
<dbReference type="InterPro" id="IPR024079">
    <property type="entry name" value="MetalloPept_cat_dom_sf"/>
</dbReference>
<comment type="catalytic activity">
    <reaction evidence="1 13">
        <text>Preferential cleavage of bonds with hydrophobic residues in P1'. Also 3-Asn-|-Gln-4 and 8-Gly-|-Ser-9 bonds in insulin B chain.</text>
        <dbReference type="EC" id="3.4.24.39"/>
    </reaction>
</comment>
<dbReference type="GO" id="GO:0004222">
    <property type="term" value="F:metalloendopeptidase activity"/>
    <property type="evidence" value="ECO:0007669"/>
    <property type="project" value="InterPro"/>
</dbReference>
<dbReference type="Gene3D" id="3.40.390.10">
    <property type="entry name" value="Collagenase (Catalytic Domain)"/>
    <property type="match status" value="1"/>
</dbReference>
<dbReference type="GO" id="GO:0046872">
    <property type="term" value="F:metal ion binding"/>
    <property type="evidence" value="ECO:0007669"/>
    <property type="project" value="UniProtKB-KW"/>
</dbReference>
<dbReference type="Proteomes" id="UP000305883">
    <property type="component" value="Unassembled WGS sequence"/>
</dbReference>
<evidence type="ECO:0000256" key="1">
    <source>
        <dbReference type="ARBA" id="ARBA00001187"/>
    </source>
</evidence>
<evidence type="ECO:0000256" key="10">
    <source>
        <dbReference type="ARBA" id="ARBA00023145"/>
    </source>
</evidence>
<dbReference type="InterPro" id="IPR050414">
    <property type="entry name" value="Fungal_M35_metalloproteases"/>
</dbReference>
<dbReference type="PANTHER" id="PTHR37016:SF3">
    <property type="entry name" value="NEUTRAL PROTEASE 2-RELATED"/>
    <property type="match status" value="1"/>
</dbReference>
<evidence type="ECO:0000256" key="9">
    <source>
        <dbReference type="ARBA" id="ARBA00023049"/>
    </source>
</evidence>
<evidence type="ECO:0000256" key="8">
    <source>
        <dbReference type="ARBA" id="ARBA00022833"/>
    </source>
</evidence>
<dbReference type="EMBL" id="MWPZ01000003">
    <property type="protein sequence ID" value="TID01744.1"/>
    <property type="molecule type" value="Genomic_DNA"/>
</dbReference>
<evidence type="ECO:0000256" key="6">
    <source>
        <dbReference type="ARBA" id="ARBA00022729"/>
    </source>
</evidence>
<gene>
    <name evidence="14" type="ORF">CH35J_004838</name>
</gene>
<keyword evidence="8 12" id="KW-0862">Zinc</keyword>
<keyword evidence="9 13" id="KW-0482">Metalloprotease</keyword>
<feature type="binding site" evidence="12">
    <location>
        <position position="331"/>
    </location>
    <ligand>
        <name>Zn(2+)</name>
        <dbReference type="ChEBI" id="CHEBI:29105"/>
        <note>catalytic</note>
    </ligand>
</feature>
<dbReference type="GO" id="GO:0005576">
    <property type="term" value="C:extracellular region"/>
    <property type="evidence" value="ECO:0007669"/>
    <property type="project" value="UniProtKB-SubCell"/>
</dbReference>
<sequence>MISVFSLSTSSTFTFEMLWSSLINLAALTVAEAHLNVHNSPLEVRDATLQVTLEPVLSDRVAEVSATIKNSGSSDLNLLKVGTILDDKLPVQRVLIADDLGNHVPFRGIEPSIRYDALKPSHFQLLPAGESLNITIDPAKVHLFEKSGTYSVTAQGLIPAALAPLTDFSHPAIAFKSNTVSIEVDADAAASRLVTAALVERTNLQPGCNETTLDASTKSLSNCQALALAAAADAADPASKRFVEYFRTNSSEARDVVVARFRSVAEECGTTDTGVSRYFCYDYYGICEIEGPLNAYTLWQFNTVVMCPLFYGLPPLPVGCHRQCQATTTIHEITHCEGVYAPHTNDYAYAYDASVALPLERALLNADNYSLYANAVYMKC</sequence>
<evidence type="ECO:0000256" key="7">
    <source>
        <dbReference type="ARBA" id="ARBA00022801"/>
    </source>
</evidence>
<evidence type="ECO:0000313" key="14">
    <source>
        <dbReference type="EMBL" id="TID01744.1"/>
    </source>
</evidence>
<evidence type="ECO:0000313" key="15">
    <source>
        <dbReference type="Proteomes" id="UP000305883"/>
    </source>
</evidence>
<comment type="caution">
    <text evidence="14">The sequence shown here is derived from an EMBL/GenBank/DDBJ whole genome shotgun (WGS) entry which is preliminary data.</text>
</comment>
<keyword evidence="10" id="KW-0865">Zymogen</keyword>
<comment type="similarity">
    <text evidence="2 13">Belongs to the peptidase M35 family.</text>
</comment>
<proteinExistence type="inferred from homology"/>
<keyword evidence="4 13" id="KW-0165">Cleavage on pair of basic residues</keyword>
<keyword evidence="13" id="KW-0964">Secreted</keyword>
<accession>A0A4V4NCY0</accession>
<feature type="binding site" evidence="12">
    <location>
        <position position="335"/>
    </location>
    <ligand>
        <name>Zn(2+)</name>
        <dbReference type="ChEBI" id="CHEBI:29105"/>
        <note>catalytic</note>
    </ligand>
</feature>
<dbReference type="Gene3D" id="2.60.40.2970">
    <property type="match status" value="1"/>
</dbReference>
<evidence type="ECO:0000256" key="4">
    <source>
        <dbReference type="ARBA" id="ARBA00022685"/>
    </source>
</evidence>
<dbReference type="GO" id="GO:0006508">
    <property type="term" value="P:proteolysis"/>
    <property type="evidence" value="ECO:0007669"/>
    <property type="project" value="UniProtKB-KW"/>
</dbReference>
<keyword evidence="7 13" id="KW-0378">Hydrolase</keyword>
<dbReference type="EC" id="3.4.24.39" evidence="13"/>
<feature type="active site" evidence="11">
    <location>
        <position position="332"/>
    </location>
</feature>
<comment type="function">
    <text evidence="13">Secreted metalloproteinase that allows assimilation of proteinaceous substrates. Shows high activities on basic nuclear substrates such as histone and protamine.</text>
</comment>
<feature type="binding site" evidence="12">
    <location>
        <position position="346"/>
    </location>
    <ligand>
        <name>Zn(2+)</name>
        <dbReference type="ChEBI" id="CHEBI:29105"/>
        <note>catalytic</note>
    </ligand>
</feature>
<reference evidence="14 15" key="1">
    <citation type="journal article" date="2019" name="Genome Biol. Evol.">
        <title>Genomic Plasticity Mediated by Transposable Elements in the Plant Pathogenic Fungus Colletotrichum higginsianum.</title>
        <authorList>
            <person name="Tsushima A."/>
            <person name="Gan P."/>
            <person name="Kumakura N."/>
            <person name="Narusaka M."/>
            <person name="Takano Y."/>
            <person name="Narusaka Y."/>
            <person name="Shirasu K."/>
        </authorList>
    </citation>
    <scope>NUCLEOTIDE SEQUENCE [LARGE SCALE GENOMIC DNA]</scope>
    <source>
        <strain evidence="14 15">MAFF305635-RFP</strain>
    </source>
</reference>
<keyword evidence="5 12" id="KW-0479">Metal-binding</keyword>
<dbReference type="SUPFAM" id="SSF55486">
    <property type="entry name" value="Metalloproteases ('zincins'), catalytic domain"/>
    <property type="match status" value="1"/>
</dbReference>
<name>A0A4V4NCY0_9PEZI</name>
<evidence type="ECO:0000256" key="3">
    <source>
        <dbReference type="ARBA" id="ARBA00022670"/>
    </source>
</evidence>
<dbReference type="OrthoDB" id="412874at2759"/>
<dbReference type="AlphaFoldDB" id="A0A4V4NCY0"/>
<evidence type="ECO:0000256" key="12">
    <source>
        <dbReference type="PIRSR" id="PIRSR601384-2"/>
    </source>
</evidence>
<dbReference type="PANTHER" id="PTHR37016">
    <property type="match status" value="1"/>
</dbReference>
<dbReference type="Pfam" id="PF02102">
    <property type="entry name" value="Peptidase_M35"/>
    <property type="match status" value="1"/>
</dbReference>
<comment type="cofactor">
    <cofactor evidence="12 13">
        <name>Zn(2+)</name>
        <dbReference type="ChEBI" id="CHEBI:29105"/>
    </cofactor>
    <text evidence="12 13">Binds 1 zinc ion per subunit.</text>
</comment>
<dbReference type="PRINTS" id="PR00768">
    <property type="entry name" value="DEUTEROLYSIN"/>
</dbReference>
<keyword evidence="6" id="KW-0732">Signal</keyword>
<evidence type="ECO:0000256" key="13">
    <source>
        <dbReference type="RuleBase" id="RU361126"/>
    </source>
</evidence>
<evidence type="ECO:0000256" key="11">
    <source>
        <dbReference type="PIRSR" id="PIRSR601384-1"/>
    </source>
</evidence>